<dbReference type="STRING" id="34690.A0A182UJW8"/>
<keyword evidence="8 18" id="KW-0894">Sodium channel</keyword>
<evidence type="ECO:0000256" key="1">
    <source>
        <dbReference type="ARBA" id="ARBA00002855"/>
    </source>
</evidence>
<keyword evidence="21" id="KW-1185">Reference proteome</keyword>
<dbReference type="Pfam" id="PF00858">
    <property type="entry name" value="ASC"/>
    <property type="match status" value="1"/>
</dbReference>
<dbReference type="InterPro" id="IPR017996">
    <property type="entry name" value="MRJP/yellow-related"/>
</dbReference>
<dbReference type="Pfam" id="PF03022">
    <property type="entry name" value="MRJP"/>
    <property type="match status" value="1"/>
</dbReference>
<dbReference type="GO" id="GO:0005272">
    <property type="term" value="F:sodium channel activity"/>
    <property type="evidence" value="ECO:0007669"/>
    <property type="project" value="UniProtKB-KW"/>
</dbReference>
<dbReference type="PANTHER" id="PTHR10009">
    <property type="entry name" value="PROTEIN YELLOW-RELATED"/>
    <property type="match status" value="1"/>
</dbReference>
<comment type="similarity">
    <text evidence="5">Belongs to the major royal jelly protein family.</text>
</comment>
<evidence type="ECO:0000256" key="18">
    <source>
        <dbReference type="RuleBase" id="RU000679"/>
    </source>
</evidence>
<evidence type="ECO:0000256" key="14">
    <source>
        <dbReference type="ARBA" id="ARBA00023065"/>
    </source>
</evidence>
<dbReference type="VEuPathDB" id="VectorBase:AMEC021741"/>
<name>A0A182UJW8_9DIPT</name>
<reference evidence="21" key="1">
    <citation type="submission" date="2014-01" db="EMBL/GenBank/DDBJ databases">
        <title>The Genome Sequence of Anopheles melas CM1001059_A (V2).</title>
        <authorList>
            <consortium name="The Broad Institute Genomics Platform"/>
            <person name="Neafsey D.E."/>
            <person name="Besansky N."/>
            <person name="Howell P."/>
            <person name="Walton C."/>
            <person name="Young S.K."/>
            <person name="Zeng Q."/>
            <person name="Gargeya S."/>
            <person name="Fitzgerald M."/>
            <person name="Haas B."/>
            <person name="Abouelleil A."/>
            <person name="Allen A.W."/>
            <person name="Alvarado L."/>
            <person name="Arachchi H.M."/>
            <person name="Berlin A.M."/>
            <person name="Chapman S.B."/>
            <person name="Gainer-Dewar J."/>
            <person name="Goldberg J."/>
            <person name="Griggs A."/>
            <person name="Gujja S."/>
            <person name="Hansen M."/>
            <person name="Howarth C."/>
            <person name="Imamovic A."/>
            <person name="Ireland A."/>
            <person name="Larimer J."/>
            <person name="McCowan C."/>
            <person name="Murphy C."/>
            <person name="Pearson M."/>
            <person name="Poon T.W."/>
            <person name="Priest M."/>
            <person name="Roberts A."/>
            <person name="Saif S."/>
            <person name="Shea T."/>
            <person name="Sisk P."/>
            <person name="Sykes S."/>
            <person name="Wortman J."/>
            <person name="Nusbaum C."/>
            <person name="Birren B."/>
        </authorList>
    </citation>
    <scope>NUCLEOTIDE SEQUENCE [LARGE SCALE GENOMIC DNA]</scope>
    <source>
        <strain evidence="21">CM1001059</strain>
    </source>
</reference>
<evidence type="ECO:0000256" key="4">
    <source>
        <dbReference type="ARBA" id="ARBA00007193"/>
    </source>
</evidence>
<comment type="subcellular location">
    <subcellularLocation>
        <location evidence="2">Membrane</location>
        <topology evidence="2">Multi-pass membrane protein</topology>
    </subcellularLocation>
    <subcellularLocation>
        <location evidence="3">Secreted</location>
    </subcellularLocation>
</comment>
<evidence type="ECO:0000256" key="5">
    <source>
        <dbReference type="ARBA" id="ARBA00009127"/>
    </source>
</evidence>
<evidence type="ECO:0000256" key="6">
    <source>
        <dbReference type="ARBA" id="ARBA00014360"/>
    </source>
</evidence>
<comment type="similarity">
    <text evidence="4 18">Belongs to the amiloride-sensitive sodium channel (TC 1.A.6) family.</text>
</comment>
<dbReference type="AlphaFoldDB" id="A0A182UJW8"/>
<evidence type="ECO:0000256" key="8">
    <source>
        <dbReference type="ARBA" id="ARBA00022461"/>
    </source>
</evidence>
<dbReference type="Proteomes" id="UP000075902">
    <property type="component" value="Unassembled WGS sequence"/>
</dbReference>
<evidence type="ECO:0000256" key="3">
    <source>
        <dbReference type="ARBA" id="ARBA00004613"/>
    </source>
</evidence>
<evidence type="ECO:0000256" key="11">
    <source>
        <dbReference type="ARBA" id="ARBA00022729"/>
    </source>
</evidence>
<organism evidence="20 21">
    <name type="scientific">Anopheles melas</name>
    <dbReference type="NCBI Taxonomy" id="34690"/>
    <lineage>
        <taxon>Eukaryota</taxon>
        <taxon>Metazoa</taxon>
        <taxon>Ecdysozoa</taxon>
        <taxon>Arthropoda</taxon>
        <taxon>Hexapoda</taxon>
        <taxon>Insecta</taxon>
        <taxon>Pterygota</taxon>
        <taxon>Neoptera</taxon>
        <taxon>Endopterygota</taxon>
        <taxon>Diptera</taxon>
        <taxon>Nematocera</taxon>
        <taxon>Culicoidea</taxon>
        <taxon>Culicidae</taxon>
        <taxon>Anophelinae</taxon>
        <taxon>Anopheles</taxon>
    </lineage>
</organism>
<dbReference type="InterPro" id="IPR001873">
    <property type="entry name" value="ENaC"/>
</dbReference>
<feature type="transmembrane region" description="Helical" evidence="19">
    <location>
        <begin position="25"/>
        <end position="43"/>
    </location>
</feature>
<evidence type="ECO:0000256" key="10">
    <source>
        <dbReference type="ARBA" id="ARBA00022692"/>
    </source>
</evidence>
<dbReference type="PANTHER" id="PTHR10009:SF12">
    <property type="entry name" value="LD43175P"/>
    <property type="match status" value="1"/>
</dbReference>
<keyword evidence="17 18" id="KW-0407">Ion channel</keyword>
<dbReference type="Gene3D" id="2.120.10.30">
    <property type="entry name" value="TolB, C-terminal domain"/>
    <property type="match status" value="1"/>
</dbReference>
<comment type="function">
    <text evidence="1">Controls the pigmentation pattern of the adult cuticle and larval mouth parts.</text>
</comment>
<evidence type="ECO:0000256" key="16">
    <source>
        <dbReference type="ARBA" id="ARBA00023201"/>
    </source>
</evidence>
<protein>
    <recommendedName>
        <fullName evidence="6">Protein yellow</fullName>
    </recommendedName>
</protein>
<evidence type="ECO:0000313" key="20">
    <source>
        <dbReference type="EnsemblMetazoa" id="AMEC021741-PA"/>
    </source>
</evidence>
<keyword evidence="16 18" id="KW-0739">Sodium transport</keyword>
<keyword evidence="14 18" id="KW-0406">Ion transport</keyword>
<evidence type="ECO:0000256" key="19">
    <source>
        <dbReference type="SAM" id="Phobius"/>
    </source>
</evidence>
<keyword evidence="13" id="KW-0915">Sodium</keyword>
<dbReference type="FunFam" id="2.120.10.30:FF:000046">
    <property type="entry name" value="Blast:Protein yellow"/>
    <property type="match status" value="1"/>
</dbReference>
<keyword evidence="15 19" id="KW-0472">Membrane</keyword>
<sequence>MVSVAKVRHKLWYLLHALCHDPKRLVRGIVLFICSIVVMYQLTDCFKKLCNPPISTHSRFDLNDTMLYPAITFCREPAYKSDIMAKYNLAMHPKYTNSFDRFPFDEVSLEQLFNEATYNHSEFFIQHGLNGDTKNIEVMESLHLDMGRCYTLNPLTKTKHSWKEAGFSIMLRHDTNNTRVSVGDMPPGWHVFIHDETEGFAENRMQSSGRVEYLYLEANEEMEIRLSTQHFFMLASYENECVEFSSVSSTRCGEICHWKAVVDSVGCSGPWMPGLGVRDCDNPESTKQLIKLYRQLEDLDGTQCGCFQPCTTTIYTASVMNRKPFHISVPAAQLWVYYTSKMVTIVEEFHGYDFNQFVSDLGGSLGFLLGLSVLGLIGLLEKIVELVFIRRLLLVGVPDEKGGPRFLERVPPKWPPEGKRSERETERQEAIASKSYIAENVIPVGLEVYKKRLFLTLPRWKEGIPASLAYININETTTQSPRLHPYPSWSAHRRTSETDAPEIVSPFRIRADRCGRLWVLDTGVEELLGNTTVTSPTSLIVYDLHNDNLLRRYKFPADHLKENSFYANIAVEDNDCDDTYAYAADLGSPGLVVYSWKQQESWRVKHHYFHPDPLAGNYNITGINFQWDDGLFGIALKPQSDGYSTLYFHPLSSLNEFSVSTKVLRNQTYATESGNYHEFKILGSRGPNGQAGVAFVDQKTGVIFYALPNLNAITCWKTSNRAYTIKSLGRVYMSTVDMVFPNDVKVDDESNLWVLSDRLHQYMYESLNRNDVNFRVLTATVKDAIQNTACDTNIKPLPDIITNLGDILRPSTSTIAPKAGSSSAWPSPSHTNAIVVLSMLITMLRVSYCIRI</sequence>
<keyword evidence="7 18" id="KW-0813">Transport</keyword>
<evidence type="ECO:0000256" key="9">
    <source>
        <dbReference type="ARBA" id="ARBA00022525"/>
    </source>
</evidence>
<evidence type="ECO:0000256" key="2">
    <source>
        <dbReference type="ARBA" id="ARBA00004141"/>
    </source>
</evidence>
<keyword evidence="9" id="KW-0964">Secreted</keyword>
<evidence type="ECO:0000256" key="7">
    <source>
        <dbReference type="ARBA" id="ARBA00022448"/>
    </source>
</evidence>
<evidence type="ECO:0000256" key="17">
    <source>
        <dbReference type="ARBA" id="ARBA00023303"/>
    </source>
</evidence>
<keyword evidence="12 19" id="KW-1133">Transmembrane helix</keyword>
<evidence type="ECO:0000313" key="21">
    <source>
        <dbReference type="Proteomes" id="UP000075902"/>
    </source>
</evidence>
<proteinExistence type="inferred from homology"/>
<evidence type="ECO:0000256" key="15">
    <source>
        <dbReference type="ARBA" id="ARBA00023136"/>
    </source>
</evidence>
<dbReference type="EnsemblMetazoa" id="AMEC021741-RA">
    <property type="protein sequence ID" value="AMEC021741-PA"/>
    <property type="gene ID" value="AMEC021741"/>
</dbReference>
<dbReference type="GO" id="GO:0005576">
    <property type="term" value="C:extracellular region"/>
    <property type="evidence" value="ECO:0007669"/>
    <property type="project" value="UniProtKB-SubCell"/>
</dbReference>
<keyword evidence="10 18" id="KW-0812">Transmembrane</keyword>
<accession>A0A182UJW8</accession>
<dbReference type="Gene3D" id="1.10.287.770">
    <property type="entry name" value="YojJ-like"/>
    <property type="match status" value="1"/>
</dbReference>
<reference evidence="20" key="2">
    <citation type="submission" date="2020-05" db="UniProtKB">
        <authorList>
            <consortium name="EnsemblMetazoa"/>
        </authorList>
    </citation>
    <scope>IDENTIFICATION</scope>
    <source>
        <strain evidence="20">CM1001059</strain>
    </source>
</reference>
<evidence type="ECO:0000256" key="13">
    <source>
        <dbReference type="ARBA" id="ARBA00023053"/>
    </source>
</evidence>
<evidence type="ECO:0000256" key="12">
    <source>
        <dbReference type="ARBA" id="ARBA00022989"/>
    </source>
</evidence>
<keyword evidence="11" id="KW-0732">Signal</keyword>
<dbReference type="InterPro" id="IPR011042">
    <property type="entry name" value="6-blade_b-propeller_TolB-like"/>
</dbReference>
<dbReference type="GO" id="GO:0016020">
    <property type="term" value="C:membrane"/>
    <property type="evidence" value="ECO:0007669"/>
    <property type="project" value="UniProtKB-SubCell"/>
</dbReference>